<dbReference type="AlphaFoldDB" id="A0AAD3CDJ6"/>
<comment type="caution">
    <text evidence="2">The sequence shown here is derived from an EMBL/GenBank/DDBJ whole genome shotgun (WGS) entry which is preliminary data.</text>
</comment>
<name>A0AAD3CDJ6_9STRA</name>
<feature type="region of interest" description="Disordered" evidence="1">
    <location>
        <begin position="1"/>
        <end position="24"/>
    </location>
</feature>
<sequence length="124" mass="13948">MSSSESSSDASDVEQPEEEELTEDEIERLQALPRPKIPAKVTAVSLLQLELLISPMDRRRLKENKKDGSIDYYTHACKHYCGALLTWLAAYPRSVHSQVDGSFLDSCFFLIPDSCFLFLVSGSF</sequence>
<feature type="compositionally biased region" description="Low complexity" evidence="1">
    <location>
        <begin position="1"/>
        <end position="10"/>
    </location>
</feature>
<dbReference type="EMBL" id="BLLK01000019">
    <property type="protein sequence ID" value="GFH44152.1"/>
    <property type="molecule type" value="Genomic_DNA"/>
</dbReference>
<organism evidence="2 3">
    <name type="scientific">Chaetoceros tenuissimus</name>
    <dbReference type="NCBI Taxonomy" id="426638"/>
    <lineage>
        <taxon>Eukaryota</taxon>
        <taxon>Sar</taxon>
        <taxon>Stramenopiles</taxon>
        <taxon>Ochrophyta</taxon>
        <taxon>Bacillariophyta</taxon>
        <taxon>Coscinodiscophyceae</taxon>
        <taxon>Chaetocerotophycidae</taxon>
        <taxon>Chaetocerotales</taxon>
        <taxon>Chaetocerotaceae</taxon>
        <taxon>Chaetoceros</taxon>
    </lineage>
</organism>
<reference evidence="2 3" key="1">
    <citation type="journal article" date="2021" name="Sci. Rep.">
        <title>The genome of the diatom Chaetoceros tenuissimus carries an ancient integrated fragment of an extant virus.</title>
        <authorList>
            <person name="Hongo Y."/>
            <person name="Kimura K."/>
            <person name="Takaki Y."/>
            <person name="Yoshida Y."/>
            <person name="Baba S."/>
            <person name="Kobayashi G."/>
            <person name="Nagasaki K."/>
            <person name="Hano T."/>
            <person name="Tomaru Y."/>
        </authorList>
    </citation>
    <scope>NUCLEOTIDE SEQUENCE [LARGE SCALE GENOMIC DNA]</scope>
    <source>
        <strain evidence="2 3">NIES-3715</strain>
    </source>
</reference>
<evidence type="ECO:0000313" key="3">
    <source>
        <dbReference type="Proteomes" id="UP001054902"/>
    </source>
</evidence>
<evidence type="ECO:0000313" key="2">
    <source>
        <dbReference type="EMBL" id="GFH44152.1"/>
    </source>
</evidence>
<proteinExistence type="predicted"/>
<keyword evidence="3" id="KW-1185">Reference proteome</keyword>
<protein>
    <submittedName>
        <fullName evidence="2">Uncharacterized protein</fullName>
    </submittedName>
</protein>
<gene>
    <name evidence="2" type="ORF">CTEN210_00626</name>
</gene>
<evidence type="ECO:0000256" key="1">
    <source>
        <dbReference type="SAM" id="MobiDB-lite"/>
    </source>
</evidence>
<feature type="compositionally biased region" description="Acidic residues" evidence="1">
    <location>
        <begin position="11"/>
        <end position="24"/>
    </location>
</feature>
<accession>A0AAD3CDJ6</accession>
<dbReference type="Proteomes" id="UP001054902">
    <property type="component" value="Unassembled WGS sequence"/>
</dbReference>